<name>A1RUN9_PYRIL</name>
<organism evidence="2 3">
    <name type="scientific">Pyrobaculum islandicum (strain DSM 4184 / JCM 9189 / GEO3)</name>
    <dbReference type="NCBI Taxonomy" id="384616"/>
    <lineage>
        <taxon>Archaea</taxon>
        <taxon>Thermoproteota</taxon>
        <taxon>Thermoprotei</taxon>
        <taxon>Thermoproteales</taxon>
        <taxon>Thermoproteaceae</taxon>
        <taxon>Pyrobaculum</taxon>
    </lineage>
</organism>
<gene>
    <name evidence="2" type="ordered locus">Pisl_1516</name>
</gene>
<protein>
    <submittedName>
        <fullName evidence="2">Uncharacterized protein</fullName>
    </submittedName>
</protein>
<keyword evidence="3" id="KW-1185">Reference proteome</keyword>
<evidence type="ECO:0000313" key="3">
    <source>
        <dbReference type="Proteomes" id="UP000002595"/>
    </source>
</evidence>
<dbReference type="AlphaFoldDB" id="A1RUN9"/>
<dbReference type="EMBL" id="CP000504">
    <property type="protein sequence ID" value="ABL88671.1"/>
    <property type="molecule type" value="Genomic_DNA"/>
</dbReference>
<reference evidence="2" key="1">
    <citation type="submission" date="2006-12" db="EMBL/GenBank/DDBJ databases">
        <title>Complete sequence of Pyrobaculum islandicum DSM 4184.</title>
        <authorList>
            <person name="Copeland A."/>
            <person name="Lucas S."/>
            <person name="Lapidus A."/>
            <person name="Barry K."/>
            <person name="Detter J.C."/>
            <person name="Glavina del Rio T."/>
            <person name="Dalin E."/>
            <person name="Tice H."/>
            <person name="Pitluck S."/>
            <person name="Meincke L."/>
            <person name="Brettin T."/>
            <person name="Bruce D."/>
            <person name="Han C."/>
            <person name="Tapia R."/>
            <person name="Gilna P."/>
            <person name="Schmutz J."/>
            <person name="Larimer F."/>
            <person name="Land M."/>
            <person name="Hauser L."/>
            <person name="Kyrpides N."/>
            <person name="Mikhailova N."/>
            <person name="Cozen A.E."/>
            <person name="Fitz-Gibbon S.T."/>
            <person name="House C.H."/>
            <person name="Saltikov C."/>
            <person name="Lowe T."/>
            <person name="Richardson P."/>
        </authorList>
    </citation>
    <scope>NUCLEOTIDE SEQUENCE [LARGE SCALE GENOMIC DNA]</scope>
    <source>
        <strain evidence="2">DSM 4184</strain>
    </source>
</reference>
<sequence>MLSRTKKHHIGAIALQHYICILHCHLPPNAMPAPSLASVKPLTWAGRHAALLECPPFDVSPRLYPLPPAMPAQDVPQAHRLSLVSSRTGEEERLGSTFTTGMPRNLRPPELAARPYADSPHLRPRASAQECSLYRCRVVPALKNEAFIMGLGSAVREPANRPQKTAKILICVAWGSLMSALTLPRSIAERVREEAWDER</sequence>
<evidence type="ECO:0000256" key="1">
    <source>
        <dbReference type="SAM" id="MobiDB-lite"/>
    </source>
</evidence>
<feature type="region of interest" description="Disordered" evidence="1">
    <location>
        <begin position="84"/>
        <end position="107"/>
    </location>
</feature>
<dbReference type="KEGG" id="pis:Pisl_1516"/>
<dbReference type="HOGENOM" id="CLU_1369573_0_0_2"/>
<dbReference type="Proteomes" id="UP000002595">
    <property type="component" value="Chromosome"/>
</dbReference>
<evidence type="ECO:0000313" key="2">
    <source>
        <dbReference type="EMBL" id="ABL88671.1"/>
    </source>
</evidence>
<proteinExistence type="predicted"/>
<accession>A1RUN9</accession>
<dbReference type="STRING" id="384616.Pisl_1516"/>